<dbReference type="STRING" id="1284197.S8A403"/>
<accession>S8A403</accession>
<dbReference type="InterPro" id="IPR011044">
    <property type="entry name" value="Quino_amine_DH_bsu"/>
</dbReference>
<protein>
    <recommendedName>
        <fullName evidence="1">Azaphilone pigments biosynthesis cluster protein L N-terminal domain-containing protein</fullName>
    </recommendedName>
</protein>
<feature type="domain" description="Azaphilone pigments biosynthesis cluster protein L N-terminal" evidence="1">
    <location>
        <begin position="1"/>
        <end position="181"/>
    </location>
</feature>
<dbReference type="Proteomes" id="UP000015100">
    <property type="component" value="Unassembled WGS sequence"/>
</dbReference>
<dbReference type="AlphaFoldDB" id="S8A403"/>
<dbReference type="InterPro" id="IPR031348">
    <property type="entry name" value="PigL_N"/>
</dbReference>
<evidence type="ECO:0000313" key="2">
    <source>
        <dbReference type="EMBL" id="EPS37735.1"/>
    </source>
</evidence>
<gene>
    <name evidence="2" type="ORF">H072_8549</name>
</gene>
<organism evidence="2 3">
    <name type="scientific">Dactylellina haptotyla (strain CBS 200.50)</name>
    <name type="common">Nematode-trapping fungus</name>
    <name type="synonym">Monacrosporium haptotylum</name>
    <dbReference type="NCBI Taxonomy" id="1284197"/>
    <lineage>
        <taxon>Eukaryota</taxon>
        <taxon>Fungi</taxon>
        <taxon>Dikarya</taxon>
        <taxon>Ascomycota</taxon>
        <taxon>Pezizomycotina</taxon>
        <taxon>Orbiliomycetes</taxon>
        <taxon>Orbiliales</taxon>
        <taxon>Orbiliaceae</taxon>
        <taxon>Dactylellina</taxon>
    </lineage>
</organism>
<dbReference type="InterPro" id="IPR015943">
    <property type="entry name" value="WD40/YVTN_repeat-like_dom_sf"/>
</dbReference>
<dbReference type="Gene3D" id="2.130.10.10">
    <property type="entry name" value="YVTN repeat-like/Quinoprotein amine dehydrogenase"/>
    <property type="match status" value="1"/>
</dbReference>
<reference evidence="3" key="2">
    <citation type="submission" date="2013-04" db="EMBL/GenBank/DDBJ databases">
        <title>Genomic mechanisms accounting for the adaptation to parasitism in nematode-trapping fungi.</title>
        <authorList>
            <person name="Ahren D.G."/>
        </authorList>
    </citation>
    <scope>NUCLEOTIDE SEQUENCE [LARGE SCALE GENOMIC DNA]</scope>
    <source>
        <strain evidence="3">CBS 200.50</strain>
    </source>
</reference>
<dbReference type="EMBL" id="AQGS01000612">
    <property type="protein sequence ID" value="EPS37735.1"/>
    <property type="molecule type" value="Genomic_DNA"/>
</dbReference>
<evidence type="ECO:0000313" key="3">
    <source>
        <dbReference type="Proteomes" id="UP000015100"/>
    </source>
</evidence>
<reference evidence="2 3" key="1">
    <citation type="journal article" date="2013" name="PLoS Genet.">
        <title>Genomic mechanisms accounting for the adaptation to parasitism in nematode-trapping fungi.</title>
        <authorList>
            <person name="Meerupati T."/>
            <person name="Andersson K.M."/>
            <person name="Friman E."/>
            <person name="Kumar D."/>
            <person name="Tunlid A."/>
            <person name="Ahren D."/>
        </authorList>
    </citation>
    <scope>NUCLEOTIDE SEQUENCE [LARGE SCALE GENOMIC DNA]</scope>
    <source>
        <strain evidence="2 3">CBS 200.50</strain>
    </source>
</reference>
<dbReference type="HOGENOM" id="CLU_393803_0_0_1"/>
<evidence type="ECO:0000259" key="1">
    <source>
        <dbReference type="Pfam" id="PF17111"/>
    </source>
</evidence>
<dbReference type="SUPFAM" id="SSF82171">
    <property type="entry name" value="DPP6 N-terminal domain-like"/>
    <property type="match status" value="1"/>
</dbReference>
<dbReference type="eggNOG" id="ENOG502SPW9">
    <property type="taxonomic scope" value="Eukaryota"/>
</dbReference>
<dbReference type="SUPFAM" id="SSF50969">
    <property type="entry name" value="YVTN repeat-like/Quinoprotein amine dehydrogenase"/>
    <property type="match status" value="1"/>
</dbReference>
<comment type="caution">
    <text evidence="2">The sequence shown here is derived from an EMBL/GenBank/DDBJ whole genome shotgun (WGS) entry which is preliminary data.</text>
</comment>
<dbReference type="Pfam" id="PF17111">
    <property type="entry name" value="PigL_N"/>
    <property type="match status" value="1"/>
</dbReference>
<name>S8A403_DACHA</name>
<dbReference type="OrthoDB" id="524326at2759"/>
<proteinExistence type="predicted"/>
<keyword evidence="3" id="KW-1185">Reference proteome</keyword>
<sequence>MDPLSITTGVVGLISSLASLSLKINDFYDDFRSADAEIRDLTTQVDSLGLTLKRLDDIKGAIAPNALNDLSKILQRLGTVINEIELFITTTSARRLRGSYWALTGKKQCIQLGRRLDQYKSTLNITLTLVTISSGQELQERGDEILGGIHNILQAIRGTDDYLLQRYLAELETVYEMSTATDQTETTVSEDSQQAQTAYYRPQHTSIPYMNSPQPPRIQSTRPQPPHYIPEVSSHSYSPTSSISNHSDTTLAPTHTPIHPVTNVQSVPSPSGLRTIDHWRSIPKSTKHTYTFPTKPSRKSLPVFAARGGYFAVCIQGGGLIYTGKIGEPNTPLSASLPIEEYWPSTEPERRRTEEQVPALEFQDDRGTLIAALHRPGEFCVVSWGPGQFPSGFERISPVLKGKSSGSWIRGDRCTISPNGRFLSYPGDRGEVRIFDIRNNKSLNPIPGGKRRRVEKTAWSQDGLQMLIVSKGTSQGSDEAEEDLQIFQIDGGQEIFHTTPRKLGFMKDVWWWCCEFYLAGLDRDVNIVGGTLSYSSKQSMLRRLSIKRTDVADISGYHAFWGNFNPRADSNVILKRTGAENDGMYWEPRFSSDGSCFLGYDWKKHRVQLVGSGSDGKVKTINFPKHLYANSTYGFDHEGNHVLAVEPYPYTASRDAELHIWEPSF</sequence>